<feature type="region of interest" description="Disordered" evidence="1">
    <location>
        <begin position="72"/>
        <end position="94"/>
    </location>
</feature>
<sequence length="94" mass="9903">MCARAVPDALARVTREEAVLVSDGGGGAAIEIMPSAALVPRWVGENYVVTCNTSDGSRPRWYVGRPGVGEARTSIRGGTGGRHPTLNANHKRFA</sequence>
<accession>A0AAE1H9A8</accession>
<name>A0AAE1H9A8_9NEOP</name>
<keyword evidence="3" id="KW-1185">Reference proteome</keyword>
<gene>
    <name evidence="2" type="ORF">KUF71_006806</name>
</gene>
<protein>
    <submittedName>
        <fullName evidence="2">Facilitated trehalose transporter Tret1</fullName>
    </submittedName>
</protein>
<dbReference type="EMBL" id="JAHWGI010000700">
    <property type="protein sequence ID" value="KAK3917222.1"/>
    <property type="molecule type" value="Genomic_DNA"/>
</dbReference>
<evidence type="ECO:0000313" key="3">
    <source>
        <dbReference type="Proteomes" id="UP001219518"/>
    </source>
</evidence>
<proteinExistence type="predicted"/>
<reference evidence="2" key="1">
    <citation type="submission" date="2021-07" db="EMBL/GenBank/DDBJ databases">
        <authorList>
            <person name="Catto M.A."/>
            <person name="Jacobson A."/>
            <person name="Kennedy G."/>
            <person name="Labadie P."/>
            <person name="Hunt B.G."/>
            <person name="Srinivasan R."/>
        </authorList>
    </citation>
    <scope>NUCLEOTIDE SEQUENCE</scope>
    <source>
        <strain evidence="2">PL_HMW_Pooled</strain>
        <tissue evidence="2">Head</tissue>
    </source>
</reference>
<dbReference type="Proteomes" id="UP001219518">
    <property type="component" value="Unassembled WGS sequence"/>
</dbReference>
<dbReference type="AlphaFoldDB" id="A0AAE1H9A8"/>
<comment type="caution">
    <text evidence="2">The sequence shown here is derived from an EMBL/GenBank/DDBJ whole genome shotgun (WGS) entry which is preliminary data.</text>
</comment>
<evidence type="ECO:0000313" key="2">
    <source>
        <dbReference type="EMBL" id="KAK3917222.1"/>
    </source>
</evidence>
<organism evidence="2 3">
    <name type="scientific">Frankliniella fusca</name>
    <dbReference type="NCBI Taxonomy" id="407009"/>
    <lineage>
        <taxon>Eukaryota</taxon>
        <taxon>Metazoa</taxon>
        <taxon>Ecdysozoa</taxon>
        <taxon>Arthropoda</taxon>
        <taxon>Hexapoda</taxon>
        <taxon>Insecta</taxon>
        <taxon>Pterygota</taxon>
        <taxon>Neoptera</taxon>
        <taxon>Paraneoptera</taxon>
        <taxon>Thysanoptera</taxon>
        <taxon>Terebrantia</taxon>
        <taxon>Thripoidea</taxon>
        <taxon>Thripidae</taxon>
        <taxon>Frankliniella</taxon>
    </lineage>
</organism>
<evidence type="ECO:0000256" key="1">
    <source>
        <dbReference type="SAM" id="MobiDB-lite"/>
    </source>
</evidence>
<reference evidence="2" key="2">
    <citation type="journal article" date="2023" name="BMC Genomics">
        <title>Pest status, molecular evolution, and epigenetic factors derived from the genome assembly of Frankliniella fusca, a thysanopteran phytovirus vector.</title>
        <authorList>
            <person name="Catto M.A."/>
            <person name="Labadie P.E."/>
            <person name="Jacobson A.L."/>
            <person name="Kennedy G.G."/>
            <person name="Srinivasan R."/>
            <person name="Hunt B.G."/>
        </authorList>
    </citation>
    <scope>NUCLEOTIDE SEQUENCE</scope>
    <source>
        <strain evidence="2">PL_HMW_Pooled</strain>
    </source>
</reference>